<reference evidence="2" key="1">
    <citation type="submission" date="2016-10" db="EMBL/GenBank/DDBJ databases">
        <authorList>
            <person name="de Groot N.N."/>
        </authorList>
    </citation>
    <scope>NUCLEOTIDE SEQUENCE</scope>
</reference>
<keyword evidence="1" id="KW-0812">Transmembrane</keyword>
<dbReference type="AlphaFoldDB" id="A0A1W1E6V7"/>
<keyword evidence="1" id="KW-1133">Transmembrane helix</keyword>
<feature type="transmembrane region" description="Helical" evidence="1">
    <location>
        <begin position="12"/>
        <end position="30"/>
    </location>
</feature>
<organism evidence="2">
    <name type="scientific">hydrothermal vent metagenome</name>
    <dbReference type="NCBI Taxonomy" id="652676"/>
    <lineage>
        <taxon>unclassified sequences</taxon>
        <taxon>metagenomes</taxon>
        <taxon>ecological metagenomes</taxon>
    </lineage>
</organism>
<keyword evidence="1" id="KW-0472">Membrane</keyword>
<evidence type="ECO:0000256" key="1">
    <source>
        <dbReference type="SAM" id="Phobius"/>
    </source>
</evidence>
<protein>
    <submittedName>
        <fullName evidence="2">Uncharacterized protein</fullName>
    </submittedName>
</protein>
<accession>A0A1W1E6V7</accession>
<gene>
    <name evidence="2" type="ORF">MNB_SUP05-SYMBIONT-5-390</name>
</gene>
<sequence length="80" mass="9097">MLKLPIIEGLQKIGEALLAFANLVTALVFLRSFWVTNNQNDLIVGVVFWISMYVIGATLINFVNRDLCINMNNHQNTIFQ</sequence>
<proteinExistence type="predicted"/>
<evidence type="ECO:0000313" key="2">
    <source>
        <dbReference type="EMBL" id="SFV89685.1"/>
    </source>
</evidence>
<feature type="transmembrane region" description="Helical" evidence="1">
    <location>
        <begin position="42"/>
        <end position="63"/>
    </location>
</feature>
<name>A0A1W1E6V7_9ZZZZ</name>
<dbReference type="EMBL" id="FPHZ01000252">
    <property type="protein sequence ID" value="SFV89685.1"/>
    <property type="molecule type" value="Genomic_DNA"/>
</dbReference>